<sequence length="70" mass="7875">MDATNDRIERLLALMLLQLMKGTPQKEKVIQLNTAGFSNVEIAEFLKTSPSVVATLLYQSKKSGRPKKRK</sequence>
<protein>
    <recommendedName>
        <fullName evidence="3">HTH luxR-type domain-containing protein</fullName>
    </recommendedName>
</protein>
<evidence type="ECO:0000313" key="1">
    <source>
        <dbReference type="EMBL" id="OGC43570.1"/>
    </source>
</evidence>
<comment type="caution">
    <text evidence="1">The sequence shown here is derived from an EMBL/GenBank/DDBJ whole genome shotgun (WGS) entry which is preliminary data.</text>
</comment>
<proteinExistence type="predicted"/>
<dbReference type="AlphaFoldDB" id="A0A1F4UFJ3"/>
<name>A0A1F4UFJ3_UNCW3</name>
<reference evidence="1 2" key="1">
    <citation type="journal article" date="2016" name="Nat. Commun.">
        <title>Thousands of microbial genomes shed light on interconnected biogeochemical processes in an aquifer system.</title>
        <authorList>
            <person name="Anantharaman K."/>
            <person name="Brown C.T."/>
            <person name="Hug L.A."/>
            <person name="Sharon I."/>
            <person name="Castelle C.J."/>
            <person name="Probst A.J."/>
            <person name="Thomas B.C."/>
            <person name="Singh A."/>
            <person name="Wilkins M.J."/>
            <person name="Karaoz U."/>
            <person name="Brodie E.L."/>
            <person name="Williams K.H."/>
            <person name="Hubbard S.S."/>
            <person name="Banfield J.F."/>
        </authorList>
    </citation>
    <scope>NUCLEOTIDE SEQUENCE [LARGE SCALE GENOMIC DNA]</scope>
</reference>
<evidence type="ECO:0008006" key="3">
    <source>
        <dbReference type="Google" id="ProtNLM"/>
    </source>
</evidence>
<organism evidence="1 2">
    <name type="scientific">candidate division WOR-3 bacterium RBG_13_43_14</name>
    <dbReference type="NCBI Taxonomy" id="1802590"/>
    <lineage>
        <taxon>Bacteria</taxon>
        <taxon>Bacteria division WOR-3</taxon>
    </lineage>
</organism>
<dbReference type="EMBL" id="MEUM01000015">
    <property type="protein sequence ID" value="OGC43570.1"/>
    <property type="molecule type" value="Genomic_DNA"/>
</dbReference>
<gene>
    <name evidence="1" type="ORF">A2Y85_05505</name>
</gene>
<evidence type="ECO:0000313" key="2">
    <source>
        <dbReference type="Proteomes" id="UP000177025"/>
    </source>
</evidence>
<dbReference type="Proteomes" id="UP000177025">
    <property type="component" value="Unassembled WGS sequence"/>
</dbReference>
<accession>A0A1F4UFJ3</accession>